<feature type="compositionally biased region" description="Pro residues" evidence="1">
    <location>
        <begin position="98"/>
        <end position="107"/>
    </location>
</feature>
<dbReference type="Proteomes" id="UP001178461">
    <property type="component" value="Chromosome 8"/>
</dbReference>
<evidence type="ECO:0000256" key="1">
    <source>
        <dbReference type="SAM" id="MobiDB-lite"/>
    </source>
</evidence>
<feature type="compositionally biased region" description="Basic and acidic residues" evidence="1">
    <location>
        <begin position="118"/>
        <end position="134"/>
    </location>
</feature>
<name>A0AA35KNS3_9SAUR</name>
<feature type="region of interest" description="Disordered" evidence="1">
    <location>
        <begin position="30"/>
        <end position="134"/>
    </location>
</feature>
<accession>A0AA35KNS3</accession>
<gene>
    <name evidence="2" type="ORF">PODLI_1B027574</name>
</gene>
<evidence type="ECO:0000313" key="3">
    <source>
        <dbReference type="Proteomes" id="UP001178461"/>
    </source>
</evidence>
<organism evidence="2 3">
    <name type="scientific">Podarcis lilfordi</name>
    <name type="common">Lilford's wall lizard</name>
    <dbReference type="NCBI Taxonomy" id="74358"/>
    <lineage>
        <taxon>Eukaryota</taxon>
        <taxon>Metazoa</taxon>
        <taxon>Chordata</taxon>
        <taxon>Craniata</taxon>
        <taxon>Vertebrata</taxon>
        <taxon>Euteleostomi</taxon>
        <taxon>Lepidosauria</taxon>
        <taxon>Squamata</taxon>
        <taxon>Bifurcata</taxon>
        <taxon>Unidentata</taxon>
        <taxon>Episquamata</taxon>
        <taxon>Laterata</taxon>
        <taxon>Lacertibaenia</taxon>
        <taxon>Lacertidae</taxon>
        <taxon>Podarcis</taxon>
    </lineage>
</organism>
<keyword evidence="3" id="KW-1185">Reference proteome</keyword>
<sequence>MRPSQPEKQVRIAFVPLPCSLRPYTQRIHTCIPRPPSTCKLRARHSSTKRPAGVGRGGGAAEKPRKGRRCGKEEEETGGAGSRKLRAASCSPLHTAPHPRPAPPHKPPSATGNPAGALRREAAGAKLKFDPGRC</sequence>
<dbReference type="AlphaFoldDB" id="A0AA35KNS3"/>
<reference evidence="2" key="1">
    <citation type="submission" date="2022-12" db="EMBL/GenBank/DDBJ databases">
        <authorList>
            <person name="Alioto T."/>
            <person name="Alioto T."/>
            <person name="Gomez Garrido J."/>
        </authorList>
    </citation>
    <scope>NUCLEOTIDE SEQUENCE</scope>
</reference>
<protein>
    <submittedName>
        <fullName evidence="2">Uncharacterized protein</fullName>
    </submittedName>
</protein>
<proteinExistence type="predicted"/>
<dbReference type="EMBL" id="OX395133">
    <property type="protein sequence ID" value="CAI5781009.1"/>
    <property type="molecule type" value="Genomic_DNA"/>
</dbReference>
<evidence type="ECO:0000313" key="2">
    <source>
        <dbReference type="EMBL" id="CAI5781009.1"/>
    </source>
</evidence>